<dbReference type="Pfam" id="PF14031">
    <property type="entry name" value="D-ser_dehydrat"/>
    <property type="match status" value="1"/>
</dbReference>
<dbReference type="SMART" id="SM01119">
    <property type="entry name" value="D-ser_dehydrat"/>
    <property type="match status" value="1"/>
</dbReference>
<evidence type="ECO:0000313" key="4">
    <source>
        <dbReference type="EMBL" id="QPZ40022.1"/>
    </source>
</evidence>
<dbReference type="Pfam" id="PF01168">
    <property type="entry name" value="Ala_racemase_N"/>
    <property type="match status" value="1"/>
</dbReference>
<dbReference type="PANTHER" id="PTHR28004:SF2">
    <property type="entry name" value="D-SERINE DEHYDRATASE"/>
    <property type="match status" value="1"/>
</dbReference>
<keyword evidence="5" id="KW-1185">Reference proteome</keyword>
<feature type="domain" description="D-serine dehydratase-like" evidence="3">
    <location>
        <begin position="258"/>
        <end position="349"/>
    </location>
</feature>
<dbReference type="InterPro" id="IPR029066">
    <property type="entry name" value="PLP-binding_barrel"/>
</dbReference>
<organism evidence="4 5">
    <name type="scientific">Paramicrobacterium chengjingii</name>
    <dbReference type="NCBI Taxonomy" id="2769067"/>
    <lineage>
        <taxon>Bacteria</taxon>
        <taxon>Bacillati</taxon>
        <taxon>Actinomycetota</taxon>
        <taxon>Actinomycetes</taxon>
        <taxon>Micrococcales</taxon>
        <taxon>Microbacteriaceae</taxon>
        <taxon>Paramicrobacterium</taxon>
    </lineage>
</organism>
<dbReference type="InterPro" id="IPR042208">
    <property type="entry name" value="D-ser_dehydrat-like_sf"/>
</dbReference>
<reference evidence="4 5" key="1">
    <citation type="submission" date="2020-12" db="EMBL/GenBank/DDBJ databases">
        <title>Microbacterium sp. HY060.</title>
        <authorList>
            <person name="Zhou J."/>
        </authorList>
    </citation>
    <scope>NUCLEOTIDE SEQUENCE [LARGE SCALE GENOMIC DNA]</scope>
    <source>
        <strain evidence="4 5">HY60</strain>
    </source>
</reference>
<dbReference type="InterPro" id="IPR001608">
    <property type="entry name" value="Ala_racemase_N"/>
</dbReference>
<comment type="similarity">
    <text evidence="1">Belongs to the DSD1 family.</text>
</comment>
<evidence type="ECO:0000256" key="2">
    <source>
        <dbReference type="ARBA" id="ARBA00023239"/>
    </source>
</evidence>
<name>A0ABX6YP13_9MICO</name>
<sequence length="366" mass="38775">MHRFSEILAGNDRLQESPAAIVLRDTLSENIARMQRFADSHGKSLRPHVKTHKSIDIGCLQIAAGAHGITAGTVGEAEVFAEAGVTDIFIAYPLWAAGSKAGRLRSLACRTKLSIGVESRDAADTLSEALGELRTEVSLVIEIECGAGRSGVDPRAAGALARYAVDRGFPVPGVYTYPGHGGVPGERRRAARDQEAALTAAVHSIEAKGLSVDLVSAGSTPTAEFSIDRVITEIRPGEYVFNDGDNLRLGACRESDIALFVAATVVSAQEPGRAILDVGSKALGREGDAERGFGTVPGLGHRLHKLNEYHGYLELLADGPQLPVGTMVPVLPNHVCPVVNSFDELTVVMPDGTCEMWPVSARGRLN</sequence>
<gene>
    <name evidence="4" type="ORF">HCR76_08445</name>
</gene>
<accession>A0ABX6YP13</accession>
<dbReference type="EMBL" id="CP061169">
    <property type="protein sequence ID" value="QPZ40022.1"/>
    <property type="molecule type" value="Genomic_DNA"/>
</dbReference>
<protein>
    <submittedName>
        <fullName evidence="4">Alanine racemase</fullName>
    </submittedName>
</protein>
<proteinExistence type="inferred from homology"/>
<dbReference type="SUPFAM" id="SSF51419">
    <property type="entry name" value="PLP-binding barrel"/>
    <property type="match status" value="1"/>
</dbReference>
<evidence type="ECO:0000259" key="3">
    <source>
        <dbReference type="SMART" id="SM01119"/>
    </source>
</evidence>
<dbReference type="Gene3D" id="3.20.20.10">
    <property type="entry name" value="Alanine racemase"/>
    <property type="match status" value="1"/>
</dbReference>
<evidence type="ECO:0000313" key="5">
    <source>
        <dbReference type="Proteomes" id="UP000662814"/>
    </source>
</evidence>
<evidence type="ECO:0000256" key="1">
    <source>
        <dbReference type="ARBA" id="ARBA00005323"/>
    </source>
</evidence>
<dbReference type="Gene3D" id="2.40.37.20">
    <property type="entry name" value="D-serine dehydratase-like domain"/>
    <property type="match status" value="1"/>
</dbReference>
<dbReference type="InterPro" id="IPR051466">
    <property type="entry name" value="D-amino_acid_metab_enzyme"/>
</dbReference>
<keyword evidence="2" id="KW-0456">Lyase</keyword>
<dbReference type="Proteomes" id="UP000662814">
    <property type="component" value="Chromosome"/>
</dbReference>
<dbReference type="PANTHER" id="PTHR28004">
    <property type="entry name" value="ZGC:162816-RELATED"/>
    <property type="match status" value="1"/>
</dbReference>
<dbReference type="RefSeq" id="WP_166989959.1">
    <property type="nucleotide sequence ID" value="NZ_CP061169.1"/>
</dbReference>
<dbReference type="InterPro" id="IPR026956">
    <property type="entry name" value="D-ser_dehydrat-like_dom"/>
</dbReference>